<evidence type="ECO:0008006" key="4">
    <source>
        <dbReference type="Google" id="ProtNLM"/>
    </source>
</evidence>
<dbReference type="Gene3D" id="2.180.10.10">
    <property type="entry name" value="RHS repeat-associated core"/>
    <property type="match status" value="1"/>
</dbReference>
<evidence type="ECO:0000313" key="3">
    <source>
        <dbReference type="Proteomes" id="UP000464214"/>
    </source>
</evidence>
<evidence type="ECO:0000256" key="1">
    <source>
        <dbReference type="SAM" id="SignalP"/>
    </source>
</evidence>
<keyword evidence="1" id="KW-0732">Signal</keyword>
<dbReference type="InterPro" id="IPR006530">
    <property type="entry name" value="YD"/>
</dbReference>
<dbReference type="RefSeq" id="WP_160693749.1">
    <property type="nucleotide sequence ID" value="NZ_CP047897.1"/>
</dbReference>
<keyword evidence="3" id="KW-1185">Reference proteome</keyword>
<proteinExistence type="predicted"/>
<dbReference type="EMBL" id="CP047897">
    <property type="protein sequence ID" value="QHL88909.1"/>
    <property type="molecule type" value="Genomic_DNA"/>
</dbReference>
<dbReference type="NCBIfam" id="TIGR01643">
    <property type="entry name" value="YD_repeat_2x"/>
    <property type="match status" value="1"/>
</dbReference>
<dbReference type="AlphaFoldDB" id="A0A6P1P3C5"/>
<sequence>MKKLFHIFCLLLSLCLLSCKGEEEELPKNLRLSKVIETHPNTVKGITHFYTYTTNGELYEYKYQGGFYNFEGVIIHTYNTLNQLTETIYLNKNNDGTTQTKTIFNYDKAGLLTNFNNEGNKIEYSFKYDDQGRLVEINNVIFMLEFKYDTRGNIINQKQFIKTWDNPRKLNSDITIEYDTNPNPFYKLGSPFVHNYGQTNLNTHPYIISFSPNNPVKLTENHYYDSGQGETTEFRVKKFQYTYGKNNLPIEIIDLDTYDNNVSKLEYTVQ</sequence>
<feature type="signal peptide" evidence="1">
    <location>
        <begin position="1"/>
        <end position="21"/>
    </location>
</feature>
<feature type="chain" id="PRO_5026885516" description="DUF4595 domain-containing protein" evidence="1">
    <location>
        <begin position="22"/>
        <end position="270"/>
    </location>
</feature>
<gene>
    <name evidence="2" type="ORF">GU926_16325</name>
</gene>
<reference evidence="2 3" key="1">
    <citation type="submission" date="2020-01" db="EMBL/GenBank/DDBJ databases">
        <authorList>
            <person name="Kim M."/>
        </authorList>
    </citation>
    <scope>NUCLEOTIDE SEQUENCE [LARGE SCALE GENOMIC DNA]</scope>
    <source>
        <strain evidence="2 3">BT10</strain>
    </source>
</reference>
<accession>A0A6P1P3C5</accession>
<dbReference type="Proteomes" id="UP000464214">
    <property type="component" value="Chromosome"/>
</dbReference>
<dbReference type="KEGG" id="nib:GU926_16325"/>
<organism evidence="2 3">
    <name type="scientific">Nibribacter ruber</name>
    <dbReference type="NCBI Taxonomy" id="2698458"/>
    <lineage>
        <taxon>Bacteria</taxon>
        <taxon>Pseudomonadati</taxon>
        <taxon>Bacteroidota</taxon>
        <taxon>Cytophagia</taxon>
        <taxon>Cytophagales</taxon>
        <taxon>Hymenobacteraceae</taxon>
        <taxon>Nibribacter</taxon>
    </lineage>
</organism>
<name>A0A6P1P3C5_9BACT</name>
<evidence type="ECO:0000313" key="2">
    <source>
        <dbReference type="EMBL" id="QHL88909.1"/>
    </source>
</evidence>
<protein>
    <recommendedName>
        <fullName evidence="4">DUF4595 domain-containing protein</fullName>
    </recommendedName>
</protein>